<sequence>MSANLLASDQLSNNGSDINLEADVLVIGGGPAGAWAAYNAAVQAVRVILVDKGYCGSSGATASGGTSVWYVANPDQRETAMASREALGGFLAERSWMERVLDRTHANLYELGNWGYPFPSEQQGQPYYRSLQQGAEYMRLMRKQIKKAGVQILDHSPALELLVDKEGAVAGAKGIRRQAGGRWIVRAKAVVIATGGCAFLSKALGCNVLTGDGYLMAAEAGAQMSGMEFSNAYALTPAFASVTKGAFYRWATFTYEDGTVIEGNTDVFR</sequence>
<organism evidence="4 5">
    <name type="scientific">Nostoc sphaeroides CCNUC1</name>
    <dbReference type="NCBI Taxonomy" id="2653204"/>
    <lineage>
        <taxon>Bacteria</taxon>
        <taxon>Bacillati</taxon>
        <taxon>Cyanobacteriota</taxon>
        <taxon>Cyanophyceae</taxon>
        <taxon>Nostocales</taxon>
        <taxon>Nostocaceae</taxon>
        <taxon>Nostoc</taxon>
    </lineage>
</organism>
<dbReference type="Proteomes" id="UP000326678">
    <property type="component" value="Chromosome Gxm2"/>
</dbReference>
<dbReference type="Gene3D" id="3.50.50.60">
    <property type="entry name" value="FAD/NAD(P)-binding domain"/>
    <property type="match status" value="1"/>
</dbReference>
<evidence type="ECO:0000256" key="2">
    <source>
        <dbReference type="ARBA" id="ARBA00023002"/>
    </source>
</evidence>
<dbReference type="GO" id="GO:0000104">
    <property type="term" value="F:succinate dehydrogenase activity"/>
    <property type="evidence" value="ECO:0007669"/>
    <property type="project" value="TreeGrafter"/>
</dbReference>
<evidence type="ECO:0000313" key="5">
    <source>
        <dbReference type="Proteomes" id="UP000326678"/>
    </source>
</evidence>
<dbReference type="Pfam" id="PF00890">
    <property type="entry name" value="FAD_binding_2"/>
    <property type="match status" value="1"/>
</dbReference>
<dbReference type="InterPro" id="IPR030664">
    <property type="entry name" value="SdhA/FrdA/AprA"/>
</dbReference>
<keyword evidence="2" id="KW-0560">Oxidoreductase</keyword>
<name>A0A5P8WBQ3_9NOSO</name>
<dbReference type="InterPro" id="IPR003953">
    <property type="entry name" value="FAD-dep_OxRdtase_2_FAD-bd"/>
</dbReference>
<feature type="domain" description="FAD-dependent oxidoreductase 2 FAD-binding" evidence="3">
    <location>
        <begin position="23"/>
        <end position="229"/>
    </location>
</feature>
<dbReference type="KEGG" id="nsh:GXM_07516"/>
<evidence type="ECO:0000313" key="4">
    <source>
        <dbReference type="EMBL" id="QFS50022.1"/>
    </source>
</evidence>
<dbReference type="GO" id="GO:0005886">
    <property type="term" value="C:plasma membrane"/>
    <property type="evidence" value="ECO:0007669"/>
    <property type="project" value="TreeGrafter"/>
</dbReference>
<evidence type="ECO:0000259" key="3">
    <source>
        <dbReference type="Pfam" id="PF00890"/>
    </source>
</evidence>
<dbReference type="AlphaFoldDB" id="A0A5P8WBQ3"/>
<keyword evidence="5" id="KW-1185">Reference proteome</keyword>
<dbReference type="PANTHER" id="PTHR11632">
    <property type="entry name" value="SUCCINATE DEHYDROGENASE 2 FLAVOPROTEIN SUBUNIT"/>
    <property type="match status" value="1"/>
</dbReference>
<proteinExistence type="predicted"/>
<keyword evidence="1" id="KW-0285">Flavoprotein</keyword>
<dbReference type="PANTHER" id="PTHR11632:SF51">
    <property type="entry name" value="SUCCINATE DEHYDROGENASE [UBIQUINONE] FLAVOPROTEIN SUBUNIT, MITOCHONDRIAL"/>
    <property type="match status" value="1"/>
</dbReference>
<evidence type="ECO:0000256" key="1">
    <source>
        <dbReference type="ARBA" id="ARBA00022630"/>
    </source>
</evidence>
<dbReference type="GO" id="GO:0050660">
    <property type="term" value="F:flavin adenine dinucleotide binding"/>
    <property type="evidence" value="ECO:0007669"/>
    <property type="project" value="TreeGrafter"/>
</dbReference>
<dbReference type="EMBL" id="CP045227">
    <property type="protein sequence ID" value="QFS50022.1"/>
    <property type="molecule type" value="Genomic_DNA"/>
</dbReference>
<dbReference type="GO" id="GO:0009055">
    <property type="term" value="F:electron transfer activity"/>
    <property type="evidence" value="ECO:0007669"/>
    <property type="project" value="TreeGrafter"/>
</dbReference>
<accession>A0A5P8WBQ3</accession>
<dbReference type="InterPro" id="IPR036188">
    <property type="entry name" value="FAD/NAD-bd_sf"/>
</dbReference>
<protein>
    <submittedName>
        <fullName evidence="4">FAD-binding protein</fullName>
    </submittedName>
</protein>
<reference evidence="4 5" key="1">
    <citation type="submission" date="2019-10" db="EMBL/GenBank/DDBJ databases">
        <title>Genomic and transcriptomic insights into the perfect genentic adaptation of a filamentous nitrogen-fixing cyanobacterium to rice fields.</title>
        <authorList>
            <person name="Chen Z."/>
        </authorList>
    </citation>
    <scope>NUCLEOTIDE SEQUENCE [LARGE SCALE GENOMIC DNA]</scope>
    <source>
        <strain evidence="4">CCNUC1</strain>
    </source>
</reference>
<dbReference type="PRINTS" id="PR00368">
    <property type="entry name" value="FADPNR"/>
</dbReference>
<dbReference type="GO" id="GO:0009061">
    <property type="term" value="P:anaerobic respiration"/>
    <property type="evidence" value="ECO:0007669"/>
    <property type="project" value="TreeGrafter"/>
</dbReference>
<dbReference type="SUPFAM" id="SSF51905">
    <property type="entry name" value="FAD/NAD(P)-binding domain"/>
    <property type="match status" value="1"/>
</dbReference>
<gene>
    <name evidence="4" type="ORF">GXM_07516</name>
</gene>